<accession>A0A812KD81</accession>
<dbReference type="Proteomes" id="UP000604046">
    <property type="component" value="Unassembled WGS sequence"/>
</dbReference>
<sequence length="52" mass="6033">MALVADGERKLEEYKTRETIYLSALVNQEAEMTQLRLGSHECDSWVKMMTLL</sequence>
<evidence type="ECO:0000313" key="1">
    <source>
        <dbReference type="EMBL" id="CAE7226930.1"/>
    </source>
</evidence>
<evidence type="ECO:0000313" key="2">
    <source>
        <dbReference type="Proteomes" id="UP000604046"/>
    </source>
</evidence>
<proteinExistence type="predicted"/>
<protein>
    <submittedName>
        <fullName evidence="1">Uncharacterized protein</fullName>
    </submittedName>
</protein>
<comment type="caution">
    <text evidence="1">The sequence shown here is derived from an EMBL/GenBank/DDBJ whole genome shotgun (WGS) entry which is preliminary data.</text>
</comment>
<keyword evidence="2" id="KW-1185">Reference proteome</keyword>
<dbReference type="EMBL" id="CAJNDS010000669">
    <property type="protein sequence ID" value="CAE7226930.1"/>
    <property type="molecule type" value="Genomic_DNA"/>
</dbReference>
<reference evidence="1" key="1">
    <citation type="submission" date="2021-02" db="EMBL/GenBank/DDBJ databases">
        <authorList>
            <person name="Dougan E. K."/>
            <person name="Rhodes N."/>
            <person name="Thang M."/>
            <person name="Chan C."/>
        </authorList>
    </citation>
    <scope>NUCLEOTIDE SEQUENCE</scope>
</reference>
<dbReference type="AlphaFoldDB" id="A0A812KD81"/>
<organism evidence="1 2">
    <name type="scientific">Symbiodinium natans</name>
    <dbReference type="NCBI Taxonomy" id="878477"/>
    <lineage>
        <taxon>Eukaryota</taxon>
        <taxon>Sar</taxon>
        <taxon>Alveolata</taxon>
        <taxon>Dinophyceae</taxon>
        <taxon>Suessiales</taxon>
        <taxon>Symbiodiniaceae</taxon>
        <taxon>Symbiodinium</taxon>
    </lineage>
</organism>
<gene>
    <name evidence="1" type="ORF">SNAT2548_LOCUS8887</name>
</gene>
<name>A0A812KD81_9DINO</name>